<evidence type="ECO:0000256" key="2">
    <source>
        <dbReference type="ARBA" id="ARBA00022737"/>
    </source>
</evidence>
<dbReference type="SMART" id="SM00450">
    <property type="entry name" value="RHOD"/>
    <property type="match status" value="2"/>
</dbReference>
<dbReference type="PANTHER" id="PTHR11364:SF27">
    <property type="entry name" value="SULFURTRANSFERASE"/>
    <property type="match status" value="1"/>
</dbReference>
<dbReference type="Proteomes" id="UP001178354">
    <property type="component" value="Unassembled WGS sequence"/>
</dbReference>
<reference evidence="4" key="1">
    <citation type="journal article" date="2010" name="Int. J. Syst. Evol. Microbiol.">
        <title>Porticoccus litoralis gen. nov., sp. nov., a gammaproteobacterium isolated from the Yellow Sea.</title>
        <authorList>
            <person name="Oh H.M."/>
            <person name="Kim H."/>
            <person name="Kim K.M."/>
            <person name="Min G.S."/>
            <person name="Cho J.C."/>
        </authorList>
    </citation>
    <scope>NUCLEOTIDE SEQUENCE</scope>
    <source>
        <strain evidence="4">DSM 25064</strain>
    </source>
</reference>
<dbReference type="PANTHER" id="PTHR11364">
    <property type="entry name" value="THIOSULFATE SULFERTANSFERASE"/>
    <property type="match status" value="1"/>
</dbReference>
<dbReference type="EC" id="2.8.1.-" evidence="4"/>
<evidence type="ECO:0000313" key="5">
    <source>
        <dbReference type="Proteomes" id="UP001178354"/>
    </source>
</evidence>
<dbReference type="RefSeq" id="WP_305168900.1">
    <property type="nucleotide sequence ID" value="NZ_JAUUUU010000001.1"/>
</dbReference>
<keyword evidence="1 4" id="KW-0808">Transferase</keyword>
<protein>
    <submittedName>
        <fullName evidence="4">Sulfurtransferase</fullName>
        <ecNumber evidence="4">2.8.1.-</ecNumber>
    </submittedName>
</protein>
<accession>A0AAW8B048</accession>
<evidence type="ECO:0000259" key="3">
    <source>
        <dbReference type="PROSITE" id="PS50206"/>
    </source>
</evidence>
<organism evidence="4 5">
    <name type="scientific">Porticoccus litoralis</name>
    <dbReference type="NCBI Taxonomy" id="434086"/>
    <lineage>
        <taxon>Bacteria</taxon>
        <taxon>Pseudomonadati</taxon>
        <taxon>Pseudomonadota</taxon>
        <taxon>Gammaproteobacteria</taxon>
        <taxon>Cellvibrionales</taxon>
        <taxon>Porticoccaceae</taxon>
        <taxon>Porticoccus</taxon>
    </lineage>
</organism>
<keyword evidence="5" id="KW-1185">Reference proteome</keyword>
<comment type="caution">
    <text evidence="4">The sequence shown here is derived from an EMBL/GenBank/DDBJ whole genome shotgun (WGS) entry which is preliminary data.</text>
</comment>
<name>A0AAW8B048_9GAMM</name>
<gene>
    <name evidence="4" type="ORF">Q8A57_00190</name>
</gene>
<proteinExistence type="predicted"/>
<reference evidence="4" key="2">
    <citation type="submission" date="2023-08" db="EMBL/GenBank/DDBJ databases">
        <authorList>
            <person name="Luo J."/>
        </authorList>
    </citation>
    <scope>NUCLEOTIDE SEQUENCE</scope>
    <source>
        <strain evidence="4">DSM 25064</strain>
    </source>
</reference>
<evidence type="ECO:0000313" key="4">
    <source>
        <dbReference type="EMBL" id="MDP1519383.1"/>
    </source>
</evidence>
<feature type="domain" description="Rhodanese" evidence="3">
    <location>
        <begin position="163"/>
        <end position="273"/>
    </location>
</feature>
<feature type="domain" description="Rhodanese" evidence="3">
    <location>
        <begin position="16"/>
        <end position="135"/>
    </location>
</feature>
<dbReference type="PROSITE" id="PS00380">
    <property type="entry name" value="RHODANESE_1"/>
    <property type="match status" value="1"/>
</dbReference>
<dbReference type="EMBL" id="JAUUUU010000001">
    <property type="protein sequence ID" value="MDP1519383.1"/>
    <property type="molecule type" value="Genomic_DNA"/>
</dbReference>
<dbReference type="CDD" id="cd01448">
    <property type="entry name" value="TST_Repeat_1"/>
    <property type="match status" value="1"/>
</dbReference>
<sequence length="278" mass="30434">MTYPLLKAEDLQPLLESGSAVIFDCRFSLADFTQGRNQYLQGHIPGAYHLDMESDLSGSKGSYGGRHPLPNPVLFTTRMRECGVNTDTLVIAYDDNRMAGASRLWWLMNYFGHSSVQVLNGGIKAWVQQGGNLNTDIPETQHGNFSASPNPAMVAEMEELKRNGDRLTLIDAREKARYLGQEEPIDPVAGHIPGAINMPWQSLTSDQGRFLAPEQQQQQWATLGPLDSPVVYCGSGVTACVDLLSLTLTGVPDARLYSGSWSDWCSYPDNPVATGLIA</sequence>
<keyword evidence="2" id="KW-0677">Repeat</keyword>
<evidence type="ECO:0000256" key="1">
    <source>
        <dbReference type="ARBA" id="ARBA00022679"/>
    </source>
</evidence>
<dbReference type="InterPro" id="IPR001307">
    <property type="entry name" value="Thiosulphate_STrfase_CS"/>
</dbReference>
<dbReference type="PROSITE" id="PS50206">
    <property type="entry name" value="RHODANESE_3"/>
    <property type="match status" value="2"/>
</dbReference>
<dbReference type="InterPro" id="IPR001763">
    <property type="entry name" value="Rhodanese-like_dom"/>
</dbReference>
<dbReference type="SUPFAM" id="SSF52821">
    <property type="entry name" value="Rhodanese/Cell cycle control phosphatase"/>
    <property type="match status" value="2"/>
</dbReference>
<dbReference type="Pfam" id="PF00581">
    <property type="entry name" value="Rhodanese"/>
    <property type="match status" value="2"/>
</dbReference>
<dbReference type="CDD" id="cd01449">
    <property type="entry name" value="TST_Repeat_2"/>
    <property type="match status" value="1"/>
</dbReference>
<dbReference type="InterPro" id="IPR045078">
    <property type="entry name" value="TST/MPST-like"/>
</dbReference>
<dbReference type="AlphaFoldDB" id="A0AAW8B048"/>
<dbReference type="Gene3D" id="3.40.250.10">
    <property type="entry name" value="Rhodanese-like domain"/>
    <property type="match status" value="2"/>
</dbReference>
<dbReference type="GO" id="GO:0004792">
    <property type="term" value="F:thiosulfate-cyanide sulfurtransferase activity"/>
    <property type="evidence" value="ECO:0007669"/>
    <property type="project" value="InterPro"/>
</dbReference>
<dbReference type="InterPro" id="IPR036873">
    <property type="entry name" value="Rhodanese-like_dom_sf"/>
</dbReference>